<organism evidence="2">
    <name type="scientific">Tanacetum cinerariifolium</name>
    <name type="common">Dalmatian daisy</name>
    <name type="synonym">Chrysanthemum cinerariifolium</name>
    <dbReference type="NCBI Taxonomy" id="118510"/>
    <lineage>
        <taxon>Eukaryota</taxon>
        <taxon>Viridiplantae</taxon>
        <taxon>Streptophyta</taxon>
        <taxon>Embryophyta</taxon>
        <taxon>Tracheophyta</taxon>
        <taxon>Spermatophyta</taxon>
        <taxon>Magnoliopsida</taxon>
        <taxon>eudicotyledons</taxon>
        <taxon>Gunneridae</taxon>
        <taxon>Pentapetalae</taxon>
        <taxon>asterids</taxon>
        <taxon>campanulids</taxon>
        <taxon>Asterales</taxon>
        <taxon>Asteraceae</taxon>
        <taxon>Asteroideae</taxon>
        <taxon>Anthemideae</taxon>
        <taxon>Anthemidinae</taxon>
        <taxon>Tanacetum</taxon>
    </lineage>
</organism>
<evidence type="ECO:0000256" key="1">
    <source>
        <dbReference type="SAM" id="MobiDB-lite"/>
    </source>
</evidence>
<comment type="caution">
    <text evidence="2">The sequence shown here is derived from an EMBL/GenBank/DDBJ whole genome shotgun (WGS) entry which is preliminary data.</text>
</comment>
<gene>
    <name evidence="2" type="ORF">Tci_926950</name>
</gene>
<feature type="compositionally biased region" description="Basic and acidic residues" evidence="1">
    <location>
        <begin position="30"/>
        <end position="42"/>
    </location>
</feature>
<dbReference type="EMBL" id="BKCJ011812662">
    <property type="protein sequence ID" value="GFD54981.1"/>
    <property type="molecule type" value="Genomic_DNA"/>
</dbReference>
<proteinExistence type="predicted"/>
<evidence type="ECO:0000313" key="2">
    <source>
        <dbReference type="EMBL" id="GFD54981.1"/>
    </source>
</evidence>
<protein>
    <submittedName>
        <fullName evidence="2">Uncharacterized protein</fullName>
    </submittedName>
</protein>
<dbReference type="AlphaFoldDB" id="A0A699XDR7"/>
<feature type="non-terminal residue" evidence="2">
    <location>
        <position position="1"/>
    </location>
</feature>
<accession>A0A699XDR7</accession>
<feature type="region of interest" description="Disordered" evidence="1">
    <location>
        <begin position="23"/>
        <end position="42"/>
    </location>
</feature>
<sequence length="42" mass="4604">VKLLLYNKLTFINSDGVAQIDYDDGEDVGDSGKAKQTEESKV</sequence>
<reference evidence="2" key="1">
    <citation type="journal article" date="2019" name="Sci. Rep.">
        <title>Draft genome of Tanacetum cinerariifolium, the natural source of mosquito coil.</title>
        <authorList>
            <person name="Yamashiro T."/>
            <person name="Shiraishi A."/>
            <person name="Satake H."/>
            <person name="Nakayama K."/>
        </authorList>
    </citation>
    <scope>NUCLEOTIDE SEQUENCE</scope>
</reference>
<name>A0A699XDR7_TANCI</name>